<dbReference type="Gene3D" id="3.30.9.10">
    <property type="entry name" value="D-Amino Acid Oxidase, subunit A, domain 2"/>
    <property type="match status" value="1"/>
</dbReference>
<organism evidence="11 12">
    <name type="scientific">Glutamicibacter arilaitensis</name>
    <dbReference type="NCBI Taxonomy" id="256701"/>
    <lineage>
        <taxon>Bacteria</taxon>
        <taxon>Bacillati</taxon>
        <taxon>Actinomycetota</taxon>
        <taxon>Actinomycetes</taxon>
        <taxon>Micrococcales</taxon>
        <taxon>Micrococcaceae</taxon>
        <taxon>Glutamicibacter</taxon>
    </lineage>
</organism>
<protein>
    <recommendedName>
        <fullName evidence="7">D-amino-acid oxidase</fullName>
        <ecNumber evidence="6">1.4.3.3</ecNumber>
    </recommendedName>
</protein>
<accession>A0A4Y8TXP7</accession>
<evidence type="ECO:0000256" key="1">
    <source>
        <dbReference type="ARBA" id="ARBA00001974"/>
    </source>
</evidence>
<keyword evidence="5" id="KW-0560">Oxidoreductase</keyword>
<dbReference type="PANTHER" id="PTHR11530:SF11">
    <property type="entry name" value="D-ASPARTATE OXIDASE"/>
    <property type="match status" value="1"/>
</dbReference>
<comment type="caution">
    <text evidence="11">The sequence shown here is derived from an EMBL/GenBank/DDBJ whole genome shotgun (WGS) entry which is preliminary data.</text>
</comment>
<dbReference type="GO" id="GO:0003884">
    <property type="term" value="F:D-amino-acid oxidase activity"/>
    <property type="evidence" value="ECO:0007669"/>
    <property type="project" value="UniProtKB-EC"/>
</dbReference>
<feature type="binding site" evidence="9">
    <location>
        <position position="282"/>
    </location>
    <ligand>
        <name>D-dopa</name>
        <dbReference type="ChEBI" id="CHEBI:149689"/>
    </ligand>
</feature>
<comment type="cofactor">
    <cofactor evidence="1 9">
        <name>FAD</name>
        <dbReference type="ChEBI" id="CHEBI:57692"/>
    </cofactor>
</comment>
<dbReference type="InterPro" id="IPR023209">
    <property type="entry name" value="DAO"/>
</dbReference>
<dbReference type="Pfam" id="PF01266">
    <property type="entry name" value="DAO"/>
    <property type="match status" value="1"/>
</dbReference>
<dbReference type="EMBL" id="SPDS01000001">
    <property type="protein sequence ID" value="TFH56955.1"/>
    <property type="molecule type" value="Genomic_DNA"/>
</dbReference>
<sequence length="327" mass="34969">MPTASLSDAAQPSARITVIGAGVIGLSTAHELASAGHQVTVIHDQDPLETVSAVAAAIWFPYHSENSQAADLLLRRSLARFEQLAENPETGVDLRYGLNLEGSADEDRSWAQIVTNATEAPSADLPQIAAAGMYATVPVITMSTYLSWLHAQVQAQGVQFIKRNLQSLNELEGEADLVVLATGLRGAELTGDDQSVYPIRGQVIRLANSPGLANWLCYDEHPHGVSYIIPRRTDIIVGGTDVANDYNLEVDAQTAEDMLSRATGLVPQLAGCEVLEHKVGLRPARETIRLERIDGHAMPVIAAYGHGGAGVTLSWGTAQRVVELLQS</sequence>
<evidence type="ECO:0000256" key="8">
    <source>
        <dbReference type="ARBA" id="ARBA00049547"/>
    </source>
</evidence>
<dbReference type="GO" id="GO:0071949">
    <property type="term" value="F:FAD binding"/>
    <property type="evidence" value="ECO:0007669"/>
    <property type="project" value="InterPro"/>
</dbReference>
<evidence type="ECO:0000256" key="2">
    <source>
        <dbReference type="ARBA" id="ARBA00006730"/>
    </source>
</evidence>
<dbReference type="GO" id="GO:0005737">
    <property type="term" value="C:cytoplasm"/>
    <property type="evidence" value="ECO:0007669"/>
    <property type="project" value="TreeGrafter"/>
</dbReference>
<feature type="binding site" evidence="9">
    <location>
        <position position="308"/>
    </location>
    <ligand>
        <name>D-dopa</name>
        <dbReference type="ChEBI" id="CHEBI:149689"/>
    </ligand>
</feature>
<dbReference type="EC" id="1.4.3.3" evidence="6"/>
<feature type="domain" description="FAD dependent oxidoreductase" evidence="10">
    <location>
        <begin position="15"/>
        <end position="324"/>
    </location>
</feature>
<evidence type="ECO:0000256" key="4">
    <source>
        <dbReference type="ARBA" id="ARBA00022827"/>
    </source>
</evidence>
<dbReference type="InterPro" id="IPR006076">
    <property type="entry name" value="FAD-dep_OxRdtase"/>
</dbReference>
<evidence type="ECO:0000313" key="12">
    <source>
        <dbReference type="Proteomes" id="UP000297638"/>
    </source>
</evidence>
<dbReference type="Proteomes" id="UP000297638">
    <property type="component" value="Unassembled WGS sequence"/>
</dbReference>
<dbReference type="SUPFAM" id="SSF54373">
    <property type="entry name" value="FAD-linked reductases, C-terminal domain"/>
    <property type="match status" value="1"/>
</dbReference>
<proteinExistence type="inferred from homology"/>
<feature type="binding site" evidence="9">
    <location>
        <position position="227"/>
    </location>
    <ligand>
        <name>D-dopa</name>
        <dbReference type="ChEBI" id="CHEBI:149689"/>
    </ligand>
</feature>
<dbReference type="PANTHER" id="PTHR11530">
    <property type="entry name" value="D-AMINO ACID OXIDASE"/>
    <property type="match status" value="1"/>
</dbReference>
<keyword evidence="4 9" id="KW-0274">FAD</keyword>
<reference evidence="11 12" key="1">
    <citation type="submission" date="2019-03" db="EMBL/GenBank/DDBJ databases">
        <title>Glutamicibacter sp. LJH19 genome.</title>
        <authorList>
            <person name="Sinai Borker S."/>
            <person name="Kumar R."/>
        </authorList>
    </citation>
    <scope>NUCLEOTIDE SEQUENCE [LARGE SCALE GENOMIC DNA]</scope>
    <source>
        <strain evidence="11 12">LJH19</strain>
    </source>
</reference>
<keyword evidence="3" id="KW-0285">Flavoprotein</keyword>
<evidence type="ECO:0000256" key="3">
    <source>
        <dbReference type="ARBA" id="ARBA00022630"/>
    </source>
</evidence>
<dbReference type="GO" id="GO:0019478">
    <property type="term" value="P:D-amino acid catabolic process"/>
    <property type="evidence" value="ECO:0007669"/>
    <property type="project" value="TreeGrafter"/>
</dbReference>
<feature type="binding site" evidence="9">
    <location>
        <begin position="307"/>
        <end position="312"/>
    </location>
    <ligand>
        <name>FAD</name>
        <dbReference type="ChEBI" id="CHEBI:57692"/>
    </ligand>
</feature>
<evidence type="ECO:0000256" key="5">
    <source>
        <dbReference type="ARBA" id="ARBA00023002"/>
    </source>
</evidence>
<evidence type="ECO:0000313" key="11">
    <source>
        <dbReference type="EMBL" id="TFH56955.1"/>
    </source>
</evidence>
<dbReference type="Gene3D" id="3.40.50.720">
    <property type="entry name" value="NAD(P)-binding Rossmann-like Domain"/>
    <property type="match status" value="1"/>
</dbReference>
<name>A0A4Y8TXP7_9MICC</name>
<dbReference type="SUPFAM" id="SSF51971">
    <property type="entry name" value="Nucleotide-binding domain"/>
    <property type="match status" value="1"/>
</dbReference>
<gene>
    <name evidence="11" type="ORF">EXY26_08085</name>
</gene>
<comment type="catalytic activity">
    <reaction evidence="8">
        <text>a D-alpha-amino acid + O2 + H2O = a 2-oxocarboxylate + H2O2 + NH4(+)</text>
        <dbReference type="Rhea" id="RHEA:21816"/>
        <dbReference type="ChEBI" id="CHEBI:15377"/>
        <dbReference type="ChEBI" id="CHEBI:15379"/>
        <dbReference type="ChEBI" id="CHEBI:16240"/>
        <dbReference type="ChEBI" id="CHEBI:28938"/>
        <dbReference type="ChEBI" id="CHEBI:35179"/>
        <dbReference type="ChEBI" id="CHEBI:59871"/>
        <dbReference type="EC" id="1.4.3.3"/>
    </reaction>
    <physiologicalReaction direction="left-to-right" evidence="8">
        <dbReference type="Rhea" id="RHEA:21817"/>
    </physiologicalReaction>
</comment>
<dbReference type="RefSeq" id="WP_134779994.1">
    <property type="nucleotide sequence ID" value="NZ_SPDS01000001.1"/>
</dbReference>
<dbReference type="PIRSF" id="PIRSF000189">
    <property type="entry name" value="D-aa_oxidase"/>
    <property type="match status" value="1"/>
</dbReference>
<evidence type="ECO:0000259" key="10">
    <source>
        <dbReference type="Pfam" id="PF01266"/>
    </source>
</evidence>
<dbReference type="AlphaFoldDB" id="A0A4Y8TXP7"/>
<evidence type="ECO:0000256" key="6">
    <source>
        <dbReference type="ARBA" id="ARBA00039101"/>
    </source>
</evidence>
<evidence type="ECO:0000256" key="7">
    <source>
        <dbReference type="ARBA" id="ARBA00039751"/>
    </source>
</evidence>
<feature type="binding site" evidence="9">
    <location>
        <position position="182"/>
    </location>
    <ligand>
        <name>FAD</name>
        <dbReference type="ChEBI" id="CHEBI:57692"/>
    </ligand>
</feature>
<evidence type="ECO:0000256" key="9">
    <source>
        <dbReference type="PIRSR" id="PIRSR000189-1"/>
    </source>
</evidence>
<comment type="similarity">
    <text evidence="2">Belongs to the DAMOX/DASOX family.</text>
</comment>